<protein>
    <submittedName>
        <fullName evidence="11">Sulfate ABC transporter permease subunit</fullName>
    </submittedName>
</protein>
<evidence type="ECO:0000256" key="3">
    <source>
        <dbReference type="ARBA" id="ARBA00022448"/>
    </source>
</evidence>
<evidence type="ECO:0000256" key="5">
    <source>
        <dbReference type="ARBA" id="ARBA00022989"/>
    </source>
</evidence>
<proteinExistence type="predicted"/>
<sequence>MSDPFSPISSCKDLSEYESARAVRTPPGSGPGVRPKQSVILIVLTYLVFFALLIAPLLQMIAGAFEHGLHSFINALTRPAAIHAMAMTGAVVVIVTVVNMIFGILTALVLVRGNWLGTKLRHILNSLIDLPFAVSPIIGGFMIVLLLGPNTIMGAMFARAGIDIVYAFPGMVLATLFVTFPLMVREVVPVLQEIGTQQEEAASMLGAYDWTTFWRVTWPSIRWGVLYGVVLTIARSLGEFGAVLVVSGNIMNKTQTATTLVYQDVENFNIAAASSVALVLALISVVLLLVMEWAKKHKEQKAHKAQKAHQAHNGQKGVQ</sequence>
<accession>A0ABT4DUI7</accession>
<reference evidence="11 12" key="1">
    <citation type="submission" date="2022-05" db="EMBL/GenBank/DDBJ databases">
        <title>Genome Sequencing of Bee-Associated Microbes.</title>
        <authorList>
            <person name="Dunlap C."/>
        </authorList>
    </citation>
    <scope>NUCLEOTIDE SEQUENCE [LARGE SCALE GENOMIC DNA]</scope>
    <source>
        <strain evidence="11 12">NRRL NRS-1438</strain>
    </source>
</reference>
<keyword evidence="12" id="KW-1185">Reference proteome</keyword>
<dbReference type="CDD" id="cd06261">
    <property type="entry name" value="TM_PBP2"/>
    <property type="match status" value="1"/>
</dbReference>
<evidence type="ECO:0000256" key="8">
    <source>
        <dbReference type="ARBA" id="ARBA00025323"/>
    </source>
</evidence>
<dbReference type="Gene3D" id="1.10.3720.10">
    <property type="entry name" value="MetI-like"/>
    <property type="match status" value="1"/>
</dbReference>
<dbReference type="PROSITE" id="PS50928">
    <property type="entry name" value="ABC_TM1"/>
    <property type="match status" value="1"/>
</dbReference>
<feature type="transmembrane region" description="Helical" evidence="9">
    <location>
        <begin position="132"/>
        <end position="158"/>
    </location>
</feature>
<keyword evidence="7 9" id="KW-0472">Membrane</keyword>
<evidence type="ECO:0000256" key="7">
    <source>
        <dbReference type="ARBA" id="ARBA00023136"/>
    </source>
</evidence>
<comment type="subunit">
    <text evidence="2">The complex is composed of two ATP-binding proteins (CysA), two transmembrane proteins (CysT and CysW) and a solute-binding protein (CysP).</text>
</comment>
<dbReference type="RefSeq" id="WP_087435697.1">
    <property type="nucleotide sequence ID" value="NZ_JAMDLV010000019.1"/>
</dbReference>
<evidence type="ECO:0000256" key="6">
    <source>
        <dbReference type="ARBA" id="ARBA00023032"/>
    </source>
</evidence>
<feature type="transmembrane region" description="Helical" evidence="9">
    <location>
        <begin position="82"/>
        <end position="111"/>
    </location>
</feature>
<evidence type="ECO:0000256" key="2">
    <source>
        <dbReference type="ARBA" id="ARBA00011779"/>
    </source>
</evidence>
<dbReference type="Proteomes" id="UP001207626">
    <property type="component" value="Unassembled WGS sequence"/>
</dbReference>
<dbReference type="Pfam" id="PF00528">
    <property type="entry name" value="BPD_transp_1"/>
    <property type="match status" value="1"/>
</dbReference>
<dbReference type="InterPro" id="IPR005667">
    <property type="entry name" value="Sulph_transpt2"/>
</dbReference>
<dbReference type="PANTHER" id="PTHR30406">
    <property type="entry name" value="SULFATE TRANSPORT SYSTEM PERMEASE PROTEIN"/>
    <property type="match status" value="1"/>
</dbReference>
<keyword evidence="5 9" id="KW-1133">Transmembrane helix</keyword>
<evidence type="ECO:0000259" key="10">
    <source>
        <dbReference type="PROSITE" id="PS50928"/>
    </source>
</evidence>
<gene>
    <name evidence="11" type="ORF">M5X09_15195</name>
</gene>
<comment type="subcellular location">
    <subcellularLocation>
        <location evidence="1">Membrane</location>
        <topology evidence="1">Multi-pass membrane protein</topology>
    </subcellularLocation>
</comment>
<evidence type="ECO:0000313" key="12">
    <source>
        <dbReference type="Proteomes" id="UP001207626"/>
    </source>
</evidence>
<feature type="transmembrane region" description="Helical" evidence="9">
    <location>
        <begin position="270"/>
        <end position="291"/>
    </location>
</feature>
<dbReference type="InterPro" id="IPR000515">
    <property type="entry name" value="MetI-like"/>
</dbReference>
<evidence type="ECO:0000256" key="1">
    <source>
        <dbReference type="ARBA" id="ARBA00004141"/>
    </source>
</evidence>
<dbReference type="InterPro" id="IPR035906">
    <property type="entry name" value="MetI-like_sf"/>
</dbReference>
<evidence type="ECO:0000256" key="9">
    <source>
        <dbReference type="SAM" id="Phobius"/>
    </source>
</evidence>
<feature type="domain" description="ABC transmembrane type-1" evidence="10">
    <location>
        <begin position="85"/>
        <end position="291"/>
    </location>
</feature>
<name>A0ABT4DUI7_9BACL</name>
<feature type="transmembrane region" description="Helical" evidence="9">
    <location>
        <begin position="39"/>
        <end position="62"/>
    </location>
</feature>
<keyword evidence="6" id="KW-0764">Sulfate transport</keyword>
<comment type="caution">
    <text evidence="11">The sequence shown here is derived from an EMBL/GenBank/DDBJ whole genome shotgun (WGS) entry which is preliminary data.</text>
</comment>
<feature type="transmembrane region" description="Helical" evidence="9">
    <location>
        <begin position="164"/>
        <end position="184"/>
    </location>
</feature>
<evidence type="ECO:0000256" key="4">
    <source>
        <dbReference type="ARBA" id="ARBA00022692"/>
    </source>
</evidence>
<organism evidence="11 12">
    <name type="scientific">Paenibacillus apiarius</name>
    <dbReference type="NCBI Taxonomy" id="46240"/>
    <lineage>
        <taxon>Bacteria</taxon>
        <taxon>Bacillati</taxon>
        <taxon>Bacillota</taxon>
        <taxon>Bacilli</taxon>
        <taxon>Bacillales</taxon>
        <taxon>Paenibacillaceae</taxon>
        <taxon>Paenibacillus</taxon>
    </lineage>
</organism>
<keyword evidence="4 9" id="KW-0812">Transmembrane</keyword>
<keyword evidence="3" id="KW-0813">Transport</keyword>
<feature type="transmembrane region" description="Helical" evidence="9">
    <location>
        <begin position="225"/>
        <end position="250"/>
    </location>
</feature>
<dbReference type="EMBL" id="JAMDLW010000020">
    <property type="protein sequence ID" value="MCY9521002.1"/>
    <property type="molecule type" value="Genomic_DNA"/>
</dbReference>
<dbReference type="NCBIfam" id="TIGR00969">
    <property type="entry name" value="3a0106s02"/>
    <property type="match status" value="1"/>
</dbReference>
<evidence type="ECO:0000313" key="11">
    <source>
        <dbReference type="EMBL" id="MCY9521002.1"/>
    </source>
</evidence>
<dbReference type="SUPFAM" id="SSF161098">
    <property type="entry name" value="MetI-like"/>
    <property type="match status" value="1"/>
</dbReference>
<comment type="function">
    <text evidence="8">Part of the ABC transporter complex CysAWTP (TC 3.A.1.6.1) involved in sulfate/thiosulfate import. Probably responsible for the translocation of the substrate across the membrane.</text>
</comment>
<dbReference type="PANTHER" id="PTHR30406:SF1">
    <property type="entry name" value="SULFATE TRANSPORT SYSTEM PERMEASE PROTEIN CYSW"/>
    <property type="match status" value="1"/>
</dbReference>